<evidence type="ECO:0000256" key="2">
    <source>
        <dbReference type="SAM" id="Phobius"/>
    </source>
</evidence>
<dbReference type="Proteomes" id="UP001608902">
    <property type="component" value="Unassembled WGS sequence"/>
</dbReference>
<dbReference type="AlphaFoldDB" id="A0ABD6EST9"/>
<keyword evidence="2" id="KW-0472">Membrane</keyword>
<keyword evidence="4" id="KW-1185">Reference proteome</keyword>
<evidence type="ECO:0008006" key="5">
    <source>
        <dbReference type="Google" id="ProtNLM"/>
    </source>
</evidence>
<name>A0ABD6EST9_9BILA</name>
<dbReference type="EMBL" id="JBGFUD010008695">
    <property type="protein sequence ID" value="MFH4982197.1"/>
    <property type="molecule type" value="Genomic_DNA"/>
</dbReference>
<keyword evidence="2" id="KW-1133">Transmembrane helix</keyword>
<comment type="caution">
    <text evidence="3">The sequence shown here is derived from an EMBL/GenBank/DDBJ whole genome shotgun (WGS) entry which is preliminary data.</text>
</comment>
<protein>
    <recommendedName>
        <fullName evidence="5">Amino acid permease</fullName>
    </recommendedName>
</protein>
<feature type="transmembrane region" description="Helical" evidence="2">
    <location>
        <begin position="35"/>
        <end position="52"/>
    </location>
</feature>
<accession>A0ABD6EST9</accession>
<evidence type="ECO:0000313" key="3">
    <source>
        <dbReference type="EMBL" id="MFH4982197.1"/>
    </source>
</evidence>
<proteinExistence type="predicted"/>
<organism evidence="3 4">
    <name type="scientific">Gnathostoma spinigerum</name>
    <dbReference type="NCBI Taxonomy" id="75299"/>
    <lineage>
        <taxon>Eukaryota</taxon>
        <taxon>Metazoa</taxon>
        <taxon>Ecdysozoa</taxon>
        <taxon>Nematoda</taxon>
        <taxon>Chromadorea</taxon>
        <taxon>Rhabditida</taxon>
        <taxon>Spirurina</taxon>
        <taxon>Gnathostomatomorpha</taxon>
        <taxon>Gnathostomatoidea</taxon>
        <taxon>Gnathostomatidae</taxon>
        <taxon>Gnathostoma</taxon>
    </lineage>
</organism>
<keyword evidence="2" id="KW-0812">Transmembrane</keyword>
<keyword evidence="1" id="KW-0813">Transport</keyword>
<feature type="transmembrane region" description="Helical" evidence="2">
    <location>
        <begin position="64"/>
        <end position="83"/>
    </location>
</feature>
<gene>
    <name evidence="3" type="ORF">AB6A40_008906</name>
</gene>
<dbReference type="PANTHER" id="PTHR43243:SF4">
    <property type="entry name" value="CATIONIC AMINO ACID TRANSPORTER 4"/>
    <property type="match status" value="1"/>
</dbReference>
<sequence>MVNIQFLREKFFRLKTAAGNPLETRLRRCLSTADITLLGIGHMIGAGIYVLTGSVVRNSTGPSIVLSFILAGIASLLAALCYAEFGAR</sequence>
<evidence type="ECO:0000313" key="4">
    <source>
        <dbReference type="Proteomes" id="UP001608902"/>
    </source>
</evidence>
<evidence type="ECO:0000256" key="1">
    <source>
        <dbReference type="ARBA" id="ARBA00022448"/>
    </source>
</evidence>
<dbReference type="PANTHER" id="PTHR43243">
    <property type="entry name" value="INNER MEMBRANE TRANSPORTER YGJI-RELATED"/>
    <property type="match status" value="1"/>
</dbReference>
<reference evidence="3 4" key="1">
    <citation type="submission" date="2024-08" db="EMBL/GenBank/DDBJ databases">
        <title>Gnathostoma spinigerum genome.</title>
        <authorList>
            <person name="Gonzalez-Bertolin B."/>
            <person name="Monzon S."/>
            <person name="Zaballos A."/>
            <person name="Jimenez P."/>
            <person name="Dekumyoy P."/>
            <person name="Varona S."/>
            <person name="Cuesta I."/>
            <person name="Sumanam S."/>
            <person name="Adisakwattana P."/>
            <person name="Gasser R.B."/>
            <person name="Hernandez-Gonzalez A."/>
            <person name="Young N.D."/>
            <person name="Perteguer M.J."/>
        </authorList>
    </citation>
    <scope>NUCLEOTIDE SEQUENCE [LARGE SCALE GENOMIC DNA]</scope>
    <source>
        <strain evidence="3">AL3</strain>
        <tissue evidence="3">Liver</tissue>
    </source>
</reference>
<dbReference type="Gene3D" id="1.20.1740.10">
    <property type="entry name" value="Amino acid/polyamine transporter I"/>
    <property type="match status" value="1"/>
</dbReference>